<comment type="caution">
    <text evidence="2">The sequence shown here is derived from an EMBL/GenBank/DDBJ whole genome shotgun (WGS) entry which is preliminary data.</text>
</comment>
<gene>
    <name evidence="2" type="ORF">HID58_034178</name>
</gene>
<proteinExistence type="predicted"/>
<evidence type="ECO:0000313" key="2">
    <source>
        <dbReference type="EMBL" id="KAH0910857.1"/>
    </source>
</evidence>
<keyword evidence="3" id="KW-1185">Reference proteome</keyword>
<feature type="region of interest" description="Disordered" evidence="1">
    <location>
        <begin position="158"/>
        <end position="178"/>
    </location>
</feature>
<feature type="region of interest" description="Disordered" evidence="1">
    <location>
        <begin position="194"/>
        <end position="213"/>
    </location>
</feature>
<reference evidence="2 3" key="1">
    <citation type="submission" date="2021-05" db="EMBL/GenBank/DDBJ databases">
        <title>Genome Assembly of Synthetic Allotetraploid Brassica napus Reveals Homoeologous Exchanges between Subgenomes.</title>
        <authorList>
            <person name="Davis J.T."/>
        </authorList>
    </citation>
    <scope>NUCLEOTIDE SEQUENCE [LARGE SCALE GENOMIC DNA]</scope>
    <source>
        <strain evidence="3">cv. Da-Ae</strain>
        <tissue evidence="2">Seedling</tissue>
    </source>
</reference>
<accession>A0ABQ8C1C3</accession>
<feature type="region of interest" description="Disordered" evidence="1">
    <location>
        <begin position="54"/>
        <end position="104"/>
    </location>
</feature>
<evidence type="ECO:0000256" key="1">
    <source>
        <dbReference type="SAM" id="MobiDB-lite"/>
    </source>
</evidence>
<name>A0ABQ8C1C3_BRANA</name>
<organism evidence="2 3">
    <name type="scientific">Brassica napus</name>
    <name type="common">Rape</name>
    <dbReference type="NCBI Taxonomy" id="3708"/>
    <lineage>
        <taxon>Eukaryota</taxon>
        <taxon>Viridiplantae</taxon>
        <taxon>Streptophyta</taxon>
        <taxon>Embryophyta</taxon>
        <taxon>Tracheophyta</taxon>
        <taxon>Spermatophyta</taxon>
        <taxon>Magnoliopsida</taxon>
        <taxon>eudicotyledons</taxon>
        <taxon>Gunneridae</taxon>
        <taxon>Pentapetalae</taxon>
        <taxon>rosids</taxon>
        <taxon>malvids</taxon>
        <taxon>Brassicales</taxon>
        <taxon>Brassicaceae</taxon>
        <taxon>Brassiceae</taxon>
        <taxon>Brassica</taxon>
    </lineage>
</organism>
<sequence>MLLKIMARINQDSTLEINVQDYYALEKFLTQLQKNPKYKTPQPWNQVRAVQVTIRRPRPSRSGSPAGDPTSYDHSLHRATQFRPEQVASNRPKPSRSGSPTCDRSGLIQVASMRPKLVLSGSSVGPTRSPASDLSLRNPDRPQATILVASRLLRLDLSGSPAGDQGSAHPGHQQATQVWPIQATSRRPILNQFGSLVGDPGLAHPGRQQATQT</sequence>
<dbReference type="EMBL" id="JAGKQM010000009">
    <property type="protein sequence ID" value="KAH0910857.1"/>
    <property type="molecule type" value="Genomic_DNA"/>
</dbReference>
<feature type="compositionally biased region" description="Polar residues" evidence="1">
    <location>
        <begin position="120"/>
        <end position="132"/>
    </location>
</feature>
<evidence type="ECO:0000313" key="3">
    <source>
        <dbReference type="Proteomes" id="UP000824890"/>
    </source>
</evidence>
<dbReference type="Proteomes" id="UP000824890">
    <property type="component" value="Unassembled WGS sequence"/>
</dbReference>
<feature type="region of interest" description="Disordered" evidence="1">
    <location>
        <begin position="119"/>
        <end position="138"/>
    </location>
</feature>
<protein>
    <submittedName>
        <fullName evidence="2">Uncharacterized protein</fullName>
    </submittedName>
</protein>